<name>A0A0J9TSD7_PLAVI</name>
<reference evidence="2 3" key="1">
    <citation type="submission" date="2011-09" db="EMBL/GenBank/DDBJ databases">
        <title>The Genome Sequence of Plasmodium vivax North Korean.</title>
        <authorList>
            <consortium name="The Broad Institute Genome Sequencing Platform"/>
            <consortium name="The Broad Institute Genome Sequencing Center for Infectious Disease"/>
            <person name="Neafsey D."/>
            <person name="Carlton J."/>
            <person name="Barnwell J."/>
            <person name="Collins W."/>
            <person name="Escalante A."/>
            <person name="Mullikin J."/>
            <person name="Saul A."/>
            <person name="Guigo R."/>
            <person name="Camara F."/>
            <person name="Young S.K."/>
            <person name="Zeng Q."/>
            <person name="Gargeya S."/>
            <person name="Fitzgerald M."/>
            <person name="Haas B."/>
            <person name="Abouelleil A."/>
            <person name="Alvarado L."/>
            <person name="Arachchi H.M."/>
            <person name="Berlin A."/>
            <person name="Brown A."/>
            <person name="Chapman S.B."/>
            <person name="Chen Z."/>
            <person name="Dunbar C."/>
            <person name="Freedman E."/>
            <person name="Gearin G."/>
            <person name="Gellesch M."/>
            <person name="Goldberg J."/>
            <person name="Griggs A."/>
            <person name="Gujja S."/>
            <person name="Heiman D."/>
            <person name="Howarth C."/>
            <person name="Larson L."/>
            <person name="Lui A."/>
            <person name="MacDonald P.J.P."/>
            <person name="Montmayeur A."/>
            <person name="Murphy C."/>
            <person name="Neiman D."/>
            <person name="Pearson M."/>
            <person name="Priest M."/>
            <person name="Roberts A."/>
            <person name="Saif S."/>
            <person name="Shea T."/>
            <person name="Shenoy N."/>
            <person name="Sisk P."/>
            <person name="Stolte C."/>
            <person name="Sykes S."/>
            <person name="Wortman J."/>
            <person name="Nusbaum C."/>
            <person name="Birren B."/>
        </authorList>
    </citation>
    <scope>NUCLEOTIDE SEQUENCE [LARGE SCALE GENOMIC DNA]</scope>
    <source>
        <strain evidence="2 3">North Korean</strain>
    </source>
</reference>
<evidence type="ECO:0008006" key="4">
    <source>
        <dbReference type="Google" id="ProtNLM"/>
    </source>
</evidence>
<feature type="compositionally biased region" description="Polar residues" evidence="1">
    <location>
        <begin position="99"/>
        <end position="113"/>
    </location>
</feature>
<sequence length="1119" mass="126913">MLDISAEQSALQIKFLKALDLFCIFKFIITNDVKIHERETYELLTSILNSYSLISVNSPSREVFSEAEKIYQKYFCSTGEETSTSASAGCEAELVPDSEQAQRNGPTALNGSTYEEVGSAQKRTSSSQKRTINLGEIFTNDSLFSKHLSNKQIFQFFKFPKSKKVGDYVNKCCVDELINEPLNINVGFVKFDKKKRRKKKRKRPKKGTINIPTNLCKYSSDSGIHNSRMKNSCSCFHESKENSKFFSNDFKKVANEADLSVSDSSELFPNLRSSFVRTPATSYFGLNTPNCSNSEDESDYNYYSENTNREDAGKGPHKTRNVKLRNQYLSVKLSLYNSRLCNSGGRAAPGGAAESGAANHANHANHANCDSQASSTNGAPRANHFYDETSMCFNHFHEIHNILNRDPNGLRKIKIMLKKDIGTISISPFYINFDCTRIFKNVCRAFNFTNFDYKNQGVYQIINSCFSTAQSGQILKYIFLDDLYEQQEIFESEMNGKKNARKKNLFKMRNKEHVLEMLDDEKRINVLYFINRFLYSQKTPLSNLFASHCLESAGMRGEDGRSERLKRSSESARSLPQPPPVQPSPACEPDDDPLFDDPLFDDPPFDELTIDYLLFLMVFEKKIDHTFRKYLMRKIDSCRGYLPEEGQEKTSLDATYHSAATASSFDSQPNWSASHHKVRKIERSAFHLHGQVEKKQVNDTDSSDATQSRLEEFKRGETPNGRVGVSPVVHDGDIRGGDKTEAALPNGEITSIGSFTSLTSFTSLATQATLTAQDSITTQDGISTGATISASGTTCRQAAPPSDKAYSTCSMSSVTPSGISITNTHATNETQDEAGSAPPPNLADIQSKWNEWQNKTQLVKKTNEEMSDCTKSTTTDGYEEVENGVQSVVENGTQNGIQNGIQKDEQNHCERLEKTDPPSDAEPKYKSKAKYKSEIQNEITLLKCIRPFPTVYWLINKNMCGYISHLEKMNIIKNIEYFVNCKKEEFRLLRYYLIYDHLKYITIRLRHINKRIFRFFYNLFLNSHNFKKQFSSDESSQCISSIYTNSFDFSPHVLTEFMRTYQIDSQVITEILRKINTLRVKGIGGISNFLTVKCIHLYFASHLSYPNTIGYILEEFFKS</sequence>
<dbReference type="Proteomes" id="UP000053239">
    <property type="component" value="Unassembled WGS sequence"/>
</dbReference>
<evidence type="ECO:0000256" key="1">
    <source>
        <dbReference type="SAM" id="MobiDB-lite"/>
    </source>
</evidence>
<feature type="compositionally biased region" description="Basic and acidic residues" evidence="1">
    <location>
        <begin position="730"/>
        <end position="741"/>
    </location>
</feature>
<feature type="compositionally biased region" description="Low complexity" evidence="1">
    <location>
        <begin position="349"/>
        <end position="368"/>
    </location>
</feature>
<feature type="region of interest" description="Disordered" evidence="1">
    <location>
        <begin position="295"/>
        <end position="321"/>
    </location>
</feature>
<feature type="region of interest" description="Disordered" evidence="1">
    <location>
        <begin position="349"/>
        <end position="375"/>
    </location>
</feature>
<organism evidence="2 3">
    <name type="scientific">Plasmodium vivax North Korean</name>
    <dbReference type="NCBI Taxonomy" id="1035514"/>
    <lineage>
        <taxon>Eukaryota</taxon>
        <taxon>Sar</taxon>
        <taxon>Alveolata</taxon>
        <taxon>Apicomplexa</taxon>
        <taxon>Aconoidasida</taxon>
        <taxon>Haemosporida</taxon>
        <taxon>Plasmodiidae</taxon>
        <taxon>Plasmodium</taxon>
        <taxon>Plasmodium (Plasmodium)</taxon>
    </lineage>
</organism>
<dbReference type="EMBL" id="KQ235437">
    <property type="protein sequence ID" value="KMZ98810.1"/>
    <property type="molecule type" value="Genomic_DNA"/>
</dbReference>
<feature type="region of interest" description="Disordered" evidence="1">
    <location>
        <begin position="95"/>
        <end position="126"/>
    </location>
</feature>
<proteinExistence type="predicted"/>
<feature type="compositionally biased region" description="Basic and acidic residues" evidence="1">
    <location>
        <begin position="556"/>
        <end position="570"/>
    </location>
</feature>
<feature type="region of interest" description="Disordered" evidence="1">
    <location>
        <begin position="555"/>
        <end position="593"/>
    </location>
</feature>
<evidence type="ECO:0000313" key="2">
    <source>
        <dbReference type="EMBL" id="KMZ98810.1"/>
    </source>
</evidence>
<accession>A0A0J9TSD7</accession>
<protein>
    <recommendedName>
        <fullName evidence="4">Rhoptry protein RHOP148</fullName>
    </recommendedName>
</protein>
<evidence type="ECO:0000313" key="3">
    <source>
        <dbReference type="Proteomes" id="UP000053239"/>
    </source>
</evidence>
<gene>
    <name evidence="2" type="ORF">PVNG_00604</name>
</gene>
<dbReference type="OrthoDB" id="378649at2759"/>
<feature type="region of interest" description="Disordered" evidence="1">
    <location>
        <begin position="712"/>
        <end position="742"/>
    </location>
</feature>
<dbReference type="AlphaFoldDB" id="A0A0J9TSD7"/>